<name>A0A0D3GMN7_9ORYZ</name>
<dbReference type="PaxDb" id="65489-OBART07G04200.1"/>
<dbReference type="EnsemblPlants" id="OBART07G04230.1">
    <property type="protein sequence ID" value="OBART07G04230.1"/>
    <property type="gene ID" value="OBART07G04230"/>
</dbReference>
<proteinExistence type="predicted"/>
<dbReference type="Proteomes" id="UP000026960">
    <property type="component" value="Chromosome 7"/>
</dbReference>
<dbReference type="HOGENOM" id="CLU_3160825_0_0_1"/>
<organism evidence="1">
    <name type="scientific">Oryza barthii</name>
    <dbReference type="NCBI Taxonomy" id="65489"/>
    <lineage>
        <taxon>Eukaryota</taxon>
        <taxon>Viridiplantae</taxon>
        <taxon>Streptophyta</taxon>
        <taxon>Embryophyta</taxon>
        <taxon>Tracheophyta</taxon>
        <taxon>Spermatophyta</taxon>
        <taxon>Magnoliopsida</taxon>
        <taxon>Liliopsida</taxon>
        <taxon>Poales</taxon>
        <taxon>Poaceae</taxon>
        <taxon>BOP clade</taxon>
        <taxon>Oryzoideae</taxon>
        <taxon>Oryzeae</taxon>
        <taxon>Oryzinae</taxon>
        <taxon>Oryza</taxon>
    </lineage>
</organism>
<dbReference type="AlphaFoldDB" id="A0A0D3GMN7"/>
<dbReference type="EnsemblPlants" id="OBART07G04200.1">
    <property type="protein sequence ID" value="OBART07G04200.1"/>
    <property type="gene ID" value="OBART07G04200"/>
</dbReference>
<reference evidence="1" key="1">
    <citation type="journal article" date="2009" name="Rice">
        <title>De Novo Next Generation Sequencing of Plant Genomes.</title>
        <authorList>
            <person name="Rounsley S."/>
            <person name="Marri P.R."/>
            <person name="Yu Y."/>
            <person name="He R."/>
            <person name="Sisneros N."/>
            <person name="Goicoechea J.L."/>
            <person name="Lee S.J."/>
            <person name="Angelova A."/>
            <person name="Kudrna D."/>
            <person name="Luo M."/>
            <person name="Affourtit J."/>
            <person name="Desany B."/>
            <person name="Knight J."/>
            <person name="Niazi F."/>
            <person name="Egholm M."/>
            <person name="Wing R.A."/>
        </authorList>
    </citation>
    <scope>NUCLEOTIDE SEQUENCE [LARGE SCALE GENOMIC DNA]</scope>
    <source>
        <strain evidence="1">IRGC 105608</strain>
    </source>
</reference>
<evidence type="ECO:0000313" key="1">
    <source>
        <dbReference type="EnsemblPlants" id="OBART07G04200.1"/>
    </source>
</evidence>
<reference evidence="1" key="2">
    <citation type="submission" date="2015-03" db="UniProtKB">
        <authorList>
            <consortium name="EnsemblPlants"/>
        </authorList>
    </citation>
    <scope>IDENTIFICATION</scope>
</reference>
<protein>
    <submittedName>
        <fullName evidence="1">Uncharacterized protein</fullName>
    </submittedName>
</protein>
<dbReference type="Gramene" id="OBART07G04230.1">
    <property type="protein sequence ID" value="OBART07G04230.1"/>
    <property type="gene ID" value="OBART07G04230"/>
</dbReference>
<evidence type="ECO:0000313" key="2">
    <source>
        <dbReference type="Proteomes" id="UP000026960"/>
    </source>
</evidence>
<keyword evidence="2" id="KW-1185">Reference proteome</keyword>
<accession>A0A0D3GMN7</accession>
<dbReference type="Gramene" id="OBART07G04200.1">
    <property type="protein sequence ID" value="OBART07G04200.1"/>
    <property type="gene ID" value="OBART07G04200"/>
</dbReference>
<sequence length="48" mass="5389">MILYSYTMGLCGLFGLFLCIDNKRAARRNSGSTQCCSKHQCSSNHEDQ</sequence>